<evidence type="ECO:0000256" key="7">
    <source>
        <dbReference type="ARBA" id="ARBA00037355"/>
    </source>
</evidence>
<evidence type="ECO:0000256" key="5">
    <source>
        <dbReference type="ARBA" id="ARBA00022989"/>
    </source>
</evidence>
<evidence type="ECO:0000259" key="8">
    <source>
        <dbReference type="Pfam" id="PF02698"/>
    </source>
</evidence>
<feature type="domain" description="DUF218" evidence="8">
    <location>
        <begin position="62"/>
        <end position="175"/>
    </location>
</feature>
<dbReference type="CDD" id="cd06259">
    <property type="entry name" value="YdcF-like"/>
    <property type="match status" value="1"/>
</dbReference>
<dbReference type="PANTHER" id="PTHR30336">
    <property type="entry name" value="INNER MEMBRANE PROTEIN, PROBABLE PERMEASE"/>
    <property type="match status" value="1"/>
</dbReference>
<dbReference type="GO" id="GO:0005886">
    <property type="term" value="C:plasma membrane"/>
    <property type="evidence" value="ECO:0007669"/>
    <property type="project" value="UniProtKB-SubCell"/>
</dbReference>
<dbReference type="AlphaFoldDB" id="A0A644YFZ4"/>
<evidence type="ECO:0000256" key="1">
    <source>
        <dbReference type="ARBA" id="ARBA00004377"/>
    </source>
</evidence>
<proteinExistence type="predicted"/>
<evidence type="ECO:0000256" key="6">
    <source>
        <dbReference type="ARBA" id="ARBA00023136"/>
    </source>
</evidence>
<dbReference type="InterPro" id="IPR003848">
    <property type="entry name" value="DUF218"/>
</dbReference>
<keyword evidence="3" id="KW-0997">Cell inner membrane</keyword>
<protein>
    <recommendedName>
        <fullName evidence="8">DUF218 domain-containing protein</fullName>
    </recommendedName>
</protein>
<evidence type="ECO:0000256" key="2">
    <source>
        <dbReference type="ARBA" id="ARBA00022475"/>
    </source>
</evidence>
<name>A0A644YFZ4_9ZZZZ</name>
<comment type="caution">
    <text evidence="9">The sequence shown here is derived from an EMBL/GenBank/DDBJ whole genome shotgun (WGS) entry which is preliminary data.</text>
</comment>
<keyword evidence="2" id="KW-1003">Cell membrane</keyword>
<keyword evidence="6" id="KW-0472">Membrane</keyword>
<accession>A0A644YFZ4</accession>
<evidence type="ECO:0000256" key="3">
    <source>
        <dbReference type="ARBA" id="ARBA00022519"/>
    </source>
</evidence>
<reference evidence="9" key="1">
    <citation type="submission" date="2019-08" db="EMBL/GenBank/DDBJ databases">
        <authorList>
            <person name="Kucharzyk K."/>
            <person name="Murdoch R.W."/>
            <person name="Higgins S."/>
            <person name="Loffler F."/>
        </authorList>
    </citation>
    <scope>NUCLEOTIDE SEQUENCE</scope>
</reference>
<gene>
    <name evidence="9" type="ORF">SDC9_73403</name>
</gene>
<organism evidence="9">
    <name type="scientific">bioreactor metagenome</name>
    <dbReference type="NCBI Taxonomy" id="1076179"/>
    <lineage>
        <taxon>unclassified sequences</taxon>
        <taxon>metagenomes</taxon>
        <taxon>ecological metagenomes</taxon>
    </lineage>
</organism>
<keyword evidence="4" id="KW-0812">Transmembrane</keyword>
<dbReference type="Pfam" id="PF02698">
    <property type="entry name" value="DUF218"/>
    <property type="match status" value="1"/>
</dbReference>
<evidence type="ECO:0000256" key="4">
    <source>
        <dbReference type="ARBA" id="ARBA00022692"/>
    </source>
</evidence>
<evidence type="ECO:0000313" key="9">
    <source>
        <dbReference type="EMBL" id="MPM26898.1"/>
    </source>
</evidence>
<comment type="function">
    <text evidence="7">Participates in the barrier function of the cell envelope.</text>
</comment>
<keyword evidence="5" id="KW-1133">Transmembrane helix</keyword>
<comment type="subcellular location">
    <subcellularLocation>
        <location evidence="1">Cell inner membrane</location>
        <topology evidence="1">Single-pass membrane protein</topology>
    </subcellularLocation>
</comment>
<dbReference type="PANTHER" id="PTHR30336:SF0">
    <property type="entry name" value="PROTEIN SANA"/>
    <property type="match status" value="1"/>
</dbReference>
<dbReference type="EMBL" id="VSSQ01004856">
    <property type="protein sequence ID" value="MPM26898.1"/>
    <property type="molecule type" value="Genomic_DNA"/>
</dbReference>
<dbReference type="InterPro" id="IPR051599">
    <property type="entry name" value="Cell_Envelope_Assoc"/>
</dbReference>
<sequence>MIRKRLPRLILIVLLLMLGLMIFANVRINIHTRDRVYSDLNAIPSNKAGLLLGTSKYLKSGQINQFFENRIVAAVELYKAGKIKKIVISGDNSRSDYNEPQDMKDELVKRGVKAEDIYLDYAGFRTYDSVYRMFAIFGQKSFTIISQEFHNRRALYIASSLGLDAVAYNAAEVTAHSSFKTKVREKFARVKVLLDFAFGKKPKFLGEKISIE</sequence>